<dbReference type="SUPFAM" id="SSF53649">
    <property type="entry name" value="Alkaline phosphatase-like"/>
    <property type="match status" value="1"/>
</dbReference>
<dbReference type="Pfam" id="PF07394">
    <property type="entry name" value="DUF1501"/>
    <property type="match status" value="1"/>
</dbReference>
<dbReference type="InterPro" id="IPR006311">
    <property type="entry name" value="TAT_signal"/>
</dbReference>
<dbReference type="AlphaFoldDB" id="A0A517Y155"/>
<evidence type="ECO:0000256" key="1">
    <source>
        <dbReference type="SAM" id="SignalP"/>
    </source>
</evidence>
<dbReference type="InterPro" id="IPR010869">
    <property type="entry name" value="DUF1501"/>
</dbReference>
<dbReference type="PROSITE" id="PS51318">
    <property type="entry name" value="TAT"/>
    <property type="match status" value="1"/>
</dbReference>
<evidence type="ECO:0000313" key="2">
    <source>
        <dbReference type="EMBL" id="QDU23502.1"/>
    </source>
</evidence>
<gene>
    <name evidence="2" type="ORF">ETAA1_55020</name>
</gene>
<evidence type="ECO:0000313" key="3">
    <source>
        <dbReference type="Proteomes" id="UP000319576"/>
    </source>
</evidence>
<keyword evidence="3" id="KW-1185">Reference proteome</keyword>
<dbReference type="KEGG" id="uli:ETAA1_55020"/>
<evidence type="ECO:0008006" key="4">
    <source>
        <dbReference type="Google" id="ProtNLM"/>
    </source>
</evidence>
<name>A0A517Y155_9BACT</name>
<keyword evidence="1" id="KW-0732">Signal</keyword>
<sequence precursor="true">MVRPDFALNRRAFLGRYAGALGPLALASLAADAHADPLAPKRPHHAAKAKAVICLFQHGGPSQMDLFDPKPELTRRNGQPHPEKLEVHFHTQQGKLLASPFRFARRGNVGVELSELLPHTAGIVDDITLVRSMTTDSVDHEAALRVIHSGKIFAGRPAWGSWVLYGLGTERKELPAYVVLGDPGGLPVDGTNNWSSGFLPAVYQGTPFRAAGTPVAHLATPADVPAAARRHQLDLLRGLNAAHLQRHAGNAELEARLGHFELAAAMQTAVPDVLDLSRETEETKRLYGIDDPKSAEYGRRCLLARRLVERGVRFVQLFLSGQPWDTHSRNAENLRNLCAMTDRPSAGLVTDLKRRGLLDDTIVMWAGEFGRLPISQGTDGRDHNRHAFTLWLAGGGFKRGYVHGATDEFGYRSVEKVVRVPSLHATLLHALGLDHTRLTVPHEGRDDTLTDYAVTNAAVVRDLLA</sequence>
<accession>A0A517Y155</accession>
<dbReference type="Proteomes" id="UP000319576">
    <property type="component" value="Chromosome"/>
</dbReference>
<dbReference type="InterPro" id="IPR017850">
    <property type="entry name" value="Alkaline_phosphatase_core_sf"/>
</dbReference>
<dbReference type="PANTHER" id="PTHR43737">
    <property type="entry name" value="BLL7424 PROTEIN"/>
    <property type="match status" value="1"/>
</dbReference>
<dbReference type="PANTHER" id="PTHR43737:SF1">
    <property type="entry name" value="DUF1501 DOMAIN-CONTAINING PROTEIN"/>
    <property type="match status" value="1"/>
</dbReference>
<protein>
    <recommendedName>
        <fullName evidence="4">DUF1501 domain-containing protein</fullName>
    </recommendedName>
</protein>
<organism evidence="2 3">
    <name type="scientific">Urbifossiella limnaea</name>
    <dbReference type="NCBI Taxonomy" id="2528023"/>
    <lineage>
        <taxon>Bacteria</taxon>
        <taxon>Pseudomonadati</taxon>
        <taxon>Planctomycetota</taxon>
        <taxon>Planctomycetia</taxon>
        <taxon>Gemmatales</taxon>
        <taxon>Gemmataceae</taxon>
        <taxon>Urbifossiella</taxon>
    </lineage>
</organism>
<feature type="signal peptide" evidence="1">
    <location>
        <begin position="1"/>
        <end position="35"/>
    </location>
</feature>
<feature type="chain" id="PRO_5022065970" description="DUF1501 domain-containing protein" evidence="1">
    <location>
        <begin position="36"/>
        <end position="465"/>
    </location>
</feature>
<dbReference type="RefSeq" id="WP_238389309.1">
    <property type="nucleotide sequence ID" value="NZ_CP036273.1"/>
</dbReference>
<proteinExistence type="predicted"/>
<reference evidence="2 3" key="1">
    <citation type="submission" date="2019-02" db="EMBL/GenBank/DDBJ databases">
        <title>Deep-cultivation of Planctomycetes and their phenomic and genomic characterization uncovers novel biology.</title>
        <authorList>
            <person name="Wiegand S."/>
            <person name="Jogler M."/>
            <person name="Boedeker C."/>
            <person name="Pinto D."/>
            <person name="Vollmers J."/>
            <person name="Rivas-Marin E."/>
            <person name="Kohn T."/>
            <person name="Peeters S.H."/>
            <person name="Heuer A."/>
            <person name="Rast P."/>
            <person name="Oberbeckmann S."/>
            <person name="Bunk B."/>
            <person name="Jeske O."/>
            <person name="Meyerdierks A."/>
            <person name="Storesund J.E."/>
            <person name="Kallscheuer N."/>
            <person name="Luecker S."/>
            <person name="Lage O.M."/>
            <person name="Pohl T."/>
            <person name="Merkel B.J."/>
            <person name="Hornburger P."/>
            <person name="Mueller R.-W."/>
            <person name="Bruemmer F."/>
            <person name="Labrenz M."/>
            <person name="Spormann A.M."/>
            <person name="Op den Camp H."/>
            <person name="Overmann J."/>
            <person name="Amann R."/>
            <person name="Jetten M.S.M."/>
            <person name="Mascher T."/>
            <person name="Medema M.H."/>
            <person name="Devos D.P."/>
            <person name="Kaster A.-K."/>
            <person name="Ovreas L."/>
            <person name="Rohde M."/>
            <person name="Galperin M.Y."/>
            <person name="Jogler C."/>
        </authorList>
    </citation>
    <scope>NUCLEOTIDE SEQUENCE [LARGE SCALE GENOMIC DNA]</scope>
    <source>
        <strain evidence="2 3">ETA_A1</strain>
    </source>
</reference>
<dbReference type="EMBL" id="CP036273">
    <property type="protein sequence ID" value="QDU23502.1"/>
    <property type="molecule type" value="Genomic_DNA"/>
</dbReference>